<reference evidence="1 2" key="1">
    <citation type="submission" date="2019-08" db="EMBL/GenBank/DDBJ databases">
        <title>Bradymonadales sp. TMQ2.</title>
        <authorList>
            <person name="Liang Q."/>
        </authorList>
    </citation>
    <scope>NUCLEOTIDE SEQUENCE [LARGE SCALE GENOMIC DNA]</scope>
    <source>
        <strain evidence="1 2">TMQ2</strain>
    </source>
</reference>
<sequence>MIRVCVICEGPTEETFVNEVLDAHFTPREIYLSARIIGKPGHKGGRVGIQRLINDVRAVLGDPSIYCTTLFDFYGLTADFPGKQYASTLPTPAGRSARLLDALTQSLRAQFSDQALRRFIPYVQMHEFEGLLFSDPVALARGIHQPQLANAFHGIRDAFATPEDINDSPQTAPSKRLADLYPPYDKVLFGSLAALEIGLHAIRAECPLFDGWLSTLEALGPSEA</sequence>
<dbReference type="AlphaFoldDB" id="A0A5C6XI90"/>
<dbReference type="OrthoDB" id="9801478at2"/>
<accession>A0A5C6XI90</accession>
<proteinExistence type="predicted"/>
<gene>
    <name evidence="1" type="ORF">FRC96_02930</name>
</gene>
<evidence type="ECO:0000313" key="1">
    <source>
        <dbReference type="EMBL" id="TXD42638.1"/>
    </source>
</evidence>
<evidence type="ECO:0000313" key="2">
    <source>
        <dbReference type="Proteomes" id="UP000321046"/>
    </source>
</evidence>
<dbReference type="EMBL" id="VOSL01000014">
    <property type="protein sequence ID" value="TXD42638.1"/>
    <property type="molecule type" value="Genomic_DNA"/>
</dbReference>
<dbReference type="Pfam" id="PF14103">
    <property type="entry name" value="DUF4276"/>
    <property type="match status" value="1"/>
</dbReference>
<protein>
    <submittedName>
        <fullName evidence="1">DUF4276 family protein</fullName>
    </submittedName>
</protein>
<comment type="caution">
    <text evidence="1">The sequence shown here is derived from an EMBL/GenBank/DDBJ whole genome shotgun (WGS) entry which is preliminary data.</text>
</comment>
<organism evidence="1 2">
    <name type="scientific">Lujinxingia vulgaris</name>
    <dbReference type="NCBI Taxonomy" id="2600176"/>
    <lineage>
        <taxon>Bacteria</taxon>
        <taxon>Deltaproteobacteria</taxon>
        <taxon>Bradymonadales</taxon>
        <taxon>Lujinxingiaceae</taxon>
        <taxon>Lujinxingia</taxon>
    </lineage>
</organism>
<dbReference type="InterPro" id="IPR025455">
    <property type="entry name" value="DUF4276"/>
</dbReference>
<name>A0A5C6XI90_9DELT</name>
<dbReference type="Proteomes" id="UP000321046">
    <property type="component" value="Unassembled WGS sequence"/>
</dbReference>